<proteinExistence type="predicted"/>
<dbReference type="InterPro" id="IPR057178">
    <property type="entry name" value="DUF7856"/>
</dbReference>
<accession>A0A8J8C5U0</accession>
<evidence type="ECO:0000313" key="2">
    <source>
        <dbReference type="EMBL" id="MBV0925574.1"/>
    </source>
</evidence>
<dbReference type="RefSeq" id="WP_162318392.1">
    <property type="nucleotide sequence ID" value="NZ_JAHQXF010000002.1"/>
</dbReference>
<keyword evidence="3" id="KW-1185">Reference proteome</keyword>
<feature type="region of interest" description="Disordered" evidence="1">
    <location>
        <begin position="134"/>
        <end position="177"/>
    </location>
</feature>
<evidence type="ECO:0000256" key="1">
    <source>
        <dbReference type="SAM" id="MobiDB-lite"/>
    </source>
</evidence>
<dbReference type="Pfam" id="PF25254">
    <property type="entry name" value="DUF7856"/>
    <property type="match status" value="1"/>
</dbReference>
<reference evidence="2 3" key="1">
    <citation type="submission" date="2021-06" db="EMBL/GenBank/DDBJ databases">
        <title>New haloarchaea isolates fom saline soil.</title>
        <authorList>
            <person name="Duran-Viseras A."/>
            <person name="Sanchez-Porro C.S."/>
            <person name="Ventosa A."/>
        </authorList>
    </citation>
    <scope>NUCLEOTIDE SEQUENCE [LARGE SCALE GENOMIC DNA]</scope>
    <source>
        <strain evidence="2 3">JCM 183640</strain>
    </source>
</reference>
<name>A0A8J8C5U0_9EURY</name>
<protein>
    <submittedName>
        <fullName evidence="2">Uncharacterized protein</fullName>
    </submittedName>
</protein>
<dbReference type="Proteomes" id="UP000766550">
    <property type="component" value="Unassembled WGS sequence"/>
</dbReference>
<dbReference type="AlphaFoldDB" id="A0A8J8C5U0"/>
<organism evidence="2 3">
    <name type="scientific">Haloarcula limicola</name>
    <dbReference type="NCBI Taxonomy" id="1429915"/>
    <lineage>
        <taxon>Archaea</taxon>
        <taxon>Methanobacteriati</taxon>
        <taxon>Methanobacteriota</taxon>
        <taxon>Stenosarchaea group</taxon>
        <taxon>Halobacteria</taxon>
        <taxon>Halobacteriales</taxon>
        <taxon>Haloarculaceae</taxon>
        <taxon>Haloarcula</taxon>
    </lineage>
</organism>
<evidence type="ECO:0000313" key="3">
    <source>
        <dbReference type="Proteomes" id="UP000766550"/>
    </source>
</evidence>
<comment type="caution">
    <text evidence="2">The sequence shown here is derived from an EMBL/GenBank/DDBJ whole genome shotgun (WGS) entry which is preliminary data.</text>
</comment>
<gene>
    <name evidence="2" type="ORF">KTS45_15310</name>
</gene>
<sequence length="269" mass="28630">MRLTVGGTTYEGRVVDLRARGVSGAAIAAAVRGERCLPALSAPGPTPVYDYCGRVSPEMGLRTRTALAAAARSRGIGTPHDGEIAALREKLASLDPDEPSLPPAHDPVAESAIAALREDAATARGRLAAREALGADTDDARRSVREATGALSERETERTAAAQSRERRRAVARSYRDRRAERRRVADRLANRRRDARAVLVDRLRGRFVAALDALPGSTPTDPFDASPVPAALSILRVARTDAPVVLEVDRFEHPAAAAAALDAPVIRC</sequence>
<dbReference type="OrthoDB" id="242664at2157"/>
<dbReference type="EMBL" id="JAHQXF010000002">
    <property type="protein sequence ID" value="MBV0925574.1"/>
    <property type="molecule type" value="Genomic_DNA"/>
</dbReference>